<dbReference type="GO" id="GO:0071555">
    <property type="term" value="P:cell wall organization"/>
    <property type="evidence" value="ECO:0007669"/>
    <property type="project" value="UniProtKB-KW"/>
</dbReference>
<feature type="binding site" evidence="9">
    <location>
        <position position="239"/>
    </location>
    <ligand>
        <name>Mg(2+)</name>
        <dbReference type="ChEBI" id="CHEBI:18420"/>
    </ligand>
</feature>
<dbReference type="InterPro" id="IPR018480">
    <property type="entry name" value="PNAcMuramoyl-5peptid_Trfase_CS"/>
</dbReference>
<dbReference type="HAMAP" id="MF_00038">
    <property type="entry name" value="MraY"/>
    <property type="match status" value="1"/>
</dbReference>
<dbReference type="Proteomes" id="UP000469424">
    <property type="component" value="Unassembled WGS sequence"/>
</dbReference>
<evidence type="ECO:0000256" key="3">
    <source>
        <dbReference type="ARBA" id="ARBA00022679"/>
    </source>
</evidence>
<sequence length="331" mass="35920">MTLLDVILYFVMPLAITALMTYGLIPYFHRKQFGQYIREEGPKAHLKKQGTPTMGGIAIFIGIAAGMAIFMVRVSDPLKSWASPHLVRDAVAIVLTMLAFGAIGFIDDFNKIAKKENLGLTAKQKLIMQAVFSIGLAFYMMRTGREDLFIPFLKIGVSFGLLYIPFVMFVEIAMSNAVNLTDGLDGLAAGVTAIVGITFAVIGWKDGDTILTVSGTVVAGALIGFLLFNHYPAKIFMGDTGSMALGGVLSGIAVVTGKEFLLPLVGLIYVLEALSVIIQVAYFRKTGGKRFFRMAPLHHHFELGGMKEYNVVYMFCAVTAVLGVIAYFGTI</sequence>
<dbReference type="GO" id="GO:0046872">
    <property type="term" value="F:metal ion binding"/>
    <property type="evidence" value="ECO:0007669"/>
    <property type="project" value="UniProtKB-KW"/>
</dbReference>
<evidence type="ECO:0000256" key="4">
    <source>
        <dbReference type="ARBA" id="ARBA00022692"/>
    </source>
</evidence>
<dbReference type="PROSITE" id="PS01347">
    <property type="entry name" value="MRAY_1"/>
    <property type="match status" value="1"/>
</dbReference>
<dbReference type="RefSeq" id="WP_154554123.1">
    <property type="nucleotide sequence ID" value="NZ_JAQXUZ010000014.1"/>
</dbReference>
<keyword evidence="5 7" id="KW-1133">Transmembrane helix</keyword>
<dbReference type="NCBIfam" id="TIGR00445">
    <property type="entry name" value="mraY"/>
    <property type="match status" value="1"/>
</dbReference>
<dbReference type="CDD" id="cd06852">
    <property type="entry name" value="GT_MraY"/>
    <property type="match status" value="1"/>
</dbReference>
<comment type="subcellular location">
    <subcellularLocation>
        <location evidence="7">Cell membrane</location>
        <topology evidence="7">Multi-pass membrane protein</topology>
    </subcellularLocation>
    <subcellularLocation>
        <location evidence="1">Membrane</location>
        <topology evidence="1">Multi-pass membrane protein</topology>
    </subcellularLocation>
</comment>
<dbReference type="InterPro" id="IPR003524">
    <property type="entry name" value="PNAcMuramoyl-5peptid_Trfase"/>
</dbReference>
<evidence type="ECO:0000256" key="2">
    <source>
        <dbReference type="ARBA" id="ARBA00005583"/>
    </source>
</evidence>
<dbReference type="UniPathway" id="UPA00219"/>
<keyword evidence="7" id="KW-0961">Cell wall biogenesis/degradation</keyword>
<comment type="function">
    <text evidence="7">Catalyzes the initial step of the lipid cycle reactions in the biosynthesis of the cell wall peptidoglycan: transfers peptidoglycan precursor phospho-MurNAc-pentapeptide from UDP-MurNAc-pentapeptide onto the lipid carrier undecaprenyl phosphate, yielding undecaprenyl-pyrophosphoryl-MurNAc-pentapeptide, known as lipid I.</text>
</comment>
<dbReference type="PROSITE" id="PS01348">
    <property type="entry name" value="MRAY_2"/>
    <property type="match status" value="1"/>
</dbReference>
<dbReference type="PANTHER" id="PTHR22926">
    <property type="entry name" value="PHOSPHO-N-ACETYLMURAMOYL-PENTAPEPTIDE-TRANSFERASE"/>
    <property type="match status" value="1"/>
</dbReference>
<protein>
    <recommendedName>
        <fullName evidence="7 8">Phospho-N-acetylmuramoyl-pentapeptide-transferase</fullName>
        <ecNumber evidence="7 8">2.7.8.13</ecNumber>
    </recommendedName>
    <alternativeName>
        <fullName evidence="7">UDP-MurNAc-pentapeptide phosphotransferase</fullName>
    </alternativeName>
</protein>
<keyword evidence="4 7" id="KW-0812">Transmembrane</keyword>
<feature type="transmembrane region" description="Helical" evidence="7">
    <location>
        <begin position="126"/>
        <end position="142"/>
    </location>
</feature>
<keyword evidence="7" id="KW-0132">Cell division</keyword>
<keyword evidence="11" id="KW-1185">Reference proteome</keyword>
<feature type="transmembrane region" description="Helical" evidence="7">
    <location>
        <begin position="260"/>
        <end position="283"/>
    </location>
</feature>
<feature type="binding site" evidence="9">
    <location>
        <position position="179"/>
    </location>
    <ligand>
        <name>Mg(2+)</name>
        <dbReference type="ChEBI" id="CHEBI:18420"/>
    </ligand>
</feature>
<evidence type="ECO:0000313" key="11">
    <source>
        <dbReference type="Proteomes" id="UP000469424"/>
    </source>
</evidence>
<keyword evidence="3 7" id="KW-0808">Transferase</keyword>
<dbReference type="GO" id="GO:0008963">
    <property type="term" value="F:phospho-N-acetylmuramoyl-pentapeptide-transferase activity"/>
    <property type="evidence" value="ECO:0007669"/>
    <property type="project" value="UniProtKB-UniRule"/>
</dbReference>
<feature type="transmembrane region" description="Helical" evidence="7">
    <location>
        <begin position="311"/>
        <end position="329"/>
    </location>
</feature>
<evidence type="ECO:0000256" key="5">
    <source>
        <dbReference type="ARBA" id="ARBA00022989"/>
    </source>
</evidence>
<dbReference type="GO" id="GO:0008360">
    <property type="term" value="P:regulation of cell shape"/>
    <property type="evidence" value="ECO:0007669"/>
    <property type="project" value="UniProtKB-KW"/>
</dbReference>
<accession>A0A6N7X4J3</accession>
<evidence type="ECO:0000256" key="1">
    <source>
        <dbReference type="ARBA" id="ARBA00004141"/>
    </source>
</evidence>
<dbReference type="GO" id="GO:0009252">
    <property type="term" value="P:peptidoglycan biosynthetic process"/>
    <property type="evidence" value="ECO:0007669"/>
    <property type="project" value="UniProtKB-UniRule"/>
</dbReference>
<evidence type="ECO:0000313" key="10">
    <source>
        <dbReference type="EMBL" id="MST70557.1"/>
    </source>
</evidence>
<reference evidence="10 11" key="1">
    <citation type="submission" date="2019-08" db="EMBL/GenBank/DDBJ databases">
        <title>In-depth cultivation of the pig gut microbiome towards novel bacterial diversity and tailored functional studies.</title>
        <authorList>
            <person name="Wylensek D."/>
            <person name="Hitch T.C.A."/>
            <person name="Clavel T."/>
        </authorList>
    </citation>
    <scope>NUCLEOTIDE SEQUENCE [LARGE SCALE GENOMIC DNA]</scope>
    <source>
        <strain evidence="10 11">WCA-MUC-591-APC-4B</strain>
    </source>
</reference>
<keyword evidence="7" id="KW-0131">Cell cycle</keyword>
<gene>
    <name evidence="7" type="primary">mraY</name>
    <name evidence="10" type="ORF">FYJ65_04245</name>
</gene>
<organism evidence="10 11">
    <name type="scientific">Mogibacterium kristiansenii</name>
    <dbReference type="NCBI Taxonomy" id="2606708"/>
    <lineage>
        <taxon>Bacteria</taxon>
        <taxon>Bacillati</taxon>
        <taxon>Bacillota</taxon>
        <taxon>Clostridia</taxon>
        <taxon>Peptostreptococcales</taxon>
        <taxon>Anaerovoracaceae</taxon>
        <taxon>Mogibacterium</taxon>
    </lineage>
</organism>
<keyword evidence="7" id="KW-0133">Cell shape</keyword>
<comment type="caution">
    <text evidence="10">The sequence shown here is derived from an EMBL/GenBank/DDBJ whole genome shotgun (WGS) entry which is preliminary data.</text>
</comment>
<evidence type="ECO:0000256" key="8">
    <source>
        <dbReference type="NCBIfam" id="TIGR00445"/>
    </source>
</evidence>
<evidence type="ECO:0000256" key="7">
    <source>
        <dbReference type="HAMAP-Rule" id="MF_00038"/>
    </source>
</evidence>
<comment type="catalytic activity">
    <reaction evidence="7">
        <text>UDP-N-acetyl-alpha-D-muramoyl-L-alanyl-gamma-D-glutamyl-meso-2,6-diaminopimeloyl-D-alanyl-D-alanine + di-trans,octa-cis-undecaprenyl phosphate = di-trans,octa-cis-undecaprenyl diphospho-N-acetyl-alpha-D-muramoyl-L-alanyl-D-glutamyl-meso-2,6-diaminopimeloyl-D-alanyl-D-alanine + UMP</text>
        <dbReference type="Rhea" id="RHEA:28386"/>
        <dbReference type="ChEBI" id="CHEBI:57865"/>
        <dbReference type="ChEBI" id="CHEBI:60392"/>
        <dbReference type="ChEBI" id="CHEBI:61386"/>
        <dbReference type="ChEBI" id="CHEBI:61387"/>
        <dbReference type="EC" id="2.7.8.13"/>
    </reaction>
</comment>
<feature type="transmembrane region" description="Helical" evidence="7">
    <location>
        <begin position="235"/>
        <end position="254"/>
    </location>
</feature>
<keyword evidence="7 9" id="KW-0479">Metal-binding</keyword>
<name>A0A6N7X4J3_9FIRM</name>
<dbReference type="AlphaFoldDB" id="A0A6N7X4J3"/>
<feature type="transmembrane region" description="Helical" evidence="7">
    <location>
        <begin position="148"/>
        <end position="174"/>
    </location>
</feature>
<feature type="transmembrane region" description="Helical" evidence="7">
    <location>
        <begin position="6"/>
        <end position="28"/>
    </location>
</feature>
<dbReference type="Pfam" id="PF10555">
    <property type="entry name" value="MraY_sig1"/>
    <property type="match status" value="1"/>
</dbReference>
<feature type="transmembrane region" description="Helical" evidence="7">
    <location>
        <begin position="210"/>
        <end position="228"/>
    </location>
</feature>
<comment type="similarity">
    <text evidence="2 7">Belongs to the glycosyltransferase 4 family. MraY subfamily.</text>
</comment>
<comment type="cofactor">
    <cofactor evidence="7 9">
        <name>Mg(2+)</name>
        <dbReference type="ChEBI" id="CHEBI:18420"/>
    </cofactor>
</comment>
<feature type="transmembrane region" description="Helical" evidence="7">
    <location>
        <begin position="53"/>
        <end position="74"/>
    </location>
</feature>
<keyword evidence="6 7" id="KW-0472">Membrane</keyword>
<evidence type="ECO:0000256" key="9">
    <source>
        <dbReference type="PIRSR" id="PIRSR600715-1"/>
    </source>
</evidence>
<dbReference type="Pfam" id="PF00953">
    <property type="entry name" value="Glycos_transf_4"/>
    <property type="match status" value="1"/>
</dbReference>
<feature type="transmembrane region" description="Helical" evidence="7">
    <location>
        <begin position="186"/>
        <end position="204"/>
    </location>
</feature>
<proteinExistence type="inferred from homology"/>
<dbReference type="EMBL" id="VUNA01000006">
    <property type="protein sequence ID" value="MST70557.1"/>
    <property type="molecule type" value="Genomic_DNA"/>
</dbReference>
<dbReference type="InterPro" id="IPR000715">
    <property type="entry name" value="Glycosyl_transferase_4"/>
</dbReference>
<keyword evidence="7" id="KW-1003">Cell membrane</keyword>
<dbReference type="GO" id="GO:0005886">
    <property type="term" value="C:plasma membrane"/>
    <property type="evidence" value="ECO:0007669"/>
    <property type="project" value="UniProtKB-SubCell"/>
</dbReference>
<keyword evidence="7" id="KW-0573">Peptidoglycan synthesis</keyword>
<comment type="pathway">
    <text evidence="7">Cell wall biogenesis; peptidoglycan biosynthesis.</text>
</comment>
<dbReference type="GO" id="GO:0051301">
    <property type="term" value="P:cell division"/>
    <property type="evidence" value="ECO:0007669"/>
    <property type="project" value="UniProtKB-KW"/>
</dbReference>
<keyword evidence="7 9" id="KW-0460">Magnesium</keyword>
<dbReference type="EC" id="2.7.8.13" evidence="7 8"/>
<evidence type="ECO:0000256" key="6">
    <source>
        <dbReference type="ARBA" id="ARBA00023136"/>
    </source>
</evidence>
<dbReference type="PANTHER" id="PTHR22926:SF5">
    <property type="entry name" value="PHOSPHO-N-ACETYLMURAMOYL-PENTAPEPTIDE-TRANSFERASE HOMOLOG"/>
    <property type="match status" value="1"/>
</dbReference>
<feature type="transmembrane region" description="Helical" evidence="7">
    <location>
        <begin position="86"/>
        <end position="106"/>
    </location>
</feature>